<keyword evidence="3" id="KW-1185">Reference proteome</keyword>
<reference evidence="2 3" key="1">
    <citation type="journal article" date="2019" name="Genome Biol. Evol.">
        <title>Insights into the evolution of the New World diploid cottons (Gossypium, subgenus Houzingenia) based on genome sequencing.</title>
        <authorList>
            <person name="Grover C.E."/>
            <person name="Arick M.A. 2nd"/>
            <person name="Thrash A."/>
            <person name="Conover J.L."/>
            <person name="Sanders W.S."/>
            <person name="Peterson D.G."/>
            <person name="Frelichowski J.E."/>
            <person name="Scheffler J.A."/>
            <person name="Scheffler B.E."/>
            <person name="Wendel J.F."/>
        </authorList>
    </citation>
    <scope>NUCLEOTIDE SEQUENCE [LARGE SCALE GENOMIC DNA]</scope>
    <source>
        <strain evidence="2">1</strain>
        <tissue evidence="2">Leaf</tissue>
    </source>
</reference>
<dbReference type="PANTHER" id="PTHR47723">
    <property type="entry name" value="OS05G0353850 PROTEIN"/>
    <property type="match status" value="1"/>
</dbReference>
<evidence type="ECO:0000313" key="2">
    <source>
        <dbReference type="EMBL" id="MBA0866513.1"/>
    </source>
</evidence>
<sequence length="167" mass="18646">MARLGREHGIRKRPFGSYRGSSKDLSIFESSFGSFLKPGYSQMWKGRYVTASKTLSHNSRTPLASSPLARNWVCLSTDGSVKIEDDFAAAVGLLRGSNGAWIFGFYRYIGNCSVMDVELWGILDGSQLSLDKDFQCDLIQIDSLETVVAIQEDPIECHKSTLIRRIQ</sequence>
<dbReference type="InterPro" id="IPR044730">
    <property type="entry name" value="RNase_H-like_dom_plant"/>
</dbReference>
<feature type="domain" description="RNase H type-1" evidence="1">
    <location>
        <begin position="77"/>
        <end position="155"/>
    </location>
</feature>
<name>A0A7J9M624_GOSSC</name>
<dbReference type="Proteomes" id="UP000593576">
    <property type="component" value="Unassembled WGS sequence"/>
</dbReference>
<dbReference type="EMBL" id="JABFAF010000009">
    <property type="protein sequence ID" value="MBA0866513.1"/>
    <property type="molecule type" value="Genomic_DNA"/>
</dbReference>
<gene>
    <name evidence="2" type="ORF">Goshw_021778</name>
</gene>
<dbReference type="InterPro" id="IPR053151">
    <property type="entry name" value="RNase_H-like"/>
</dbReference>
<evidence type="ECO:0000313" key="3">
    <source>
        <dbReference type="Proteomes" id="UP000593576"/>
    </source>
</evidence>
<dbReference type="InterPro" id="IPR002156">
    <property type="entry name" value="RNaseH_domain"/>
</dbReference>
<dbReference type="AlphaFoldDB" id="A0A7J9M624"/>
<organism evidence="2 3">
    <name type="scientific">Gossypium schwendimanii</name>
    <name type="common">Cotton</name>
    <dbReference type="NCBI Taxonomy" id="34291"/>
    <lineage>
        <taxon>Eukaryota</taxon>
        <taxon>Viridiplantae</taxon>
        <taxon>Streptophyta</taxon>
        <taxon>Embryophyta</taxon>
        <taxon>Tracheophyta</taxon>
        <taxon>Spermatophyta</taxon>
        <taxon>Magnoliopsida</taxon>
        <taxon>eudicotyledons</taxon>
        <taxon>Gunneridae</taxon>
        <taxon>Pentapetalae</taxon>
        <taxon>rosids</taxon>
        <taxon>malvids</taxon>
        <taxon>Malvales</taxon>
        <taxon>Malvaceae</taxon>
        <taxon>Malvoideae</taxon>
        <taxon>Gossypium</taxon>
    </lineage>
</organism>
<protein>
    <recommendedName>
        <fullName evidence="1">RNase H type-1 domain-containing protein</fullName>
    </recommendedName>
</protein>
<dbReference type="PANTHER" id="PTHR47723:SF19">
    <property type="entry name" value="POLYNUCLEOTIDYL TRANSFERASE, RIBONUCLEASE H-LIKE SUPERFAMILY PROTEIN"/>
    <property type="match status" value="1"/>
</dbReference>
<dbReference type="GO" id="GO:0004523">
    <property type="term" value="F:RNA-DNA hybrid ribonuclease activity"/>
    <property type="evidence" value="ECO:0007669"/>
    <property type="project" value="InterPro"/>
</dbReference>
<evidence type="ECO:0000259" key="1">
    <source>
        <dbReference type="Pfam" id="PF13456"/>
    </source>
</evidence>
<dbReference type="Pfam" id="PF13456">
    <property type="entry name" value="RVT_3"/>
    <property type="match status" value="1"/>
</dbReference>
<dbReference type="OrthoDB" id="1001059at2759"/>
<accession>A0A7J9M624</accession>
<comment type="caution">
    <text evidence="2">The sequence shown here is derived from an EMBL/GenBank/DDBJ whole genome shotgun (WGS) entry which is preliminary data.</text>
</comment>
<proteinExistence type="predicted"/>
<dbReference type="CDD" id="cd06222">
    <property type="entry name" value="RNase_H_like"/>
    <property type="match status" value="1"/>
</dbReference>
<dbReference type="GO" id="GO:0003676">
    <property type="term" value="F:nucleic acid binding"/>
    <property type="evidence" value="ECO:0007669"/>
    <property type="project" value="InterPro"/>
</dbReference>